<reference evidence="17" key="1">
    <citation type="submission" date="2016-10" db="EMBL/GenBank/DDBJ databases">
        <authorList>
            <person name="Varghese N."/>
            <person name="Submissions S."/>
        </authorList>
    </citation>
    <scope>NUCLEOTIDE SEQUENCE [LARGE SCALE GENOMIC DNA]</scope>
    <source>
        <strain evidence="17">DSM 45459</strain>
    </source>
</reference>
<keyword evidence="10 13" id="KW-1133">Transmembrane helix</keyword>
<dbReference type="PROSITE" id="PS50906">
    <property type="entry name" value="NIT"/>
    <property type="match status" value="1"/>
</dbReference>
<dbReference type="Proteomes" id="UP000199301">
    <property type="component" value="Unassembled WGS sequence"/>
</dbReference>
<evidence type="ECO:0000256" key="12">
    <source>
        <dbReference type="SAM" id="MobiDB-lite"/>
    </source>
</evidence>
<dbReference type="InterPro" id="IPR005467">
    <property type="entry name" value="His_kinase_dom"/>
</dbReference>
<feature type="compositionally biased region" description="Basic and acidic residues" evidence="12">
    <location>
        <begin position="753"/>
        <end position="768"/>
    </location>
</feature>
<dbReference type="InterPro" id="IPR013587">
    <property type="entry name" value="Nitrate/nitrite_sensing"/>
</dbReference>
<evidence type="ECO:0000313" key="17">
    <source>
        <dbReference type="Proteomes" id="UP000199301"/>
    </source>
</evidence>
<evidence type="ECO:0000256" key="4">
    <source>
        <dbReference type="ARBA" id="ARBA00022553"/>
    </source>
</evidence>
<keyword evidence="7" id="KW-0547">Nucleotide-binding</keyword>
<dbReference type="Gene3D" id="6.10.340.10">
    <property type="match status" value="1"/>
</dbReference>
<feature type="transmembrane region" description="Helical" evidence="13">
    <location>
        <begin position="373"/>
        <end position="398"/>
    </location>
</feature>
<dbReference type="Gene3D" id="3.30.565.10">
    <property type="entry name" value="Histidine kinase-like ATPase, C-terminal domain"/>
    <property type="match status" value="1"/>
</dbReference>
<evidence type="ECO:0000256" key="11">
    <source>
        <dbReference type="ARBA" id="ARBA00023012"/>
    </source>
</evidence>
<feature type="compositionally biased region" description="Basic and acidic residues" evidence="12">
    <location>
        <begin position="1102"/>
        <end position="1117"/>
    </location>
</feature>
<keyword evidence="4" id="KW-0597">Phosphoprotein</keyword>
<evidence type="ECO:0000256" key="3">
    <source>
        <dbReference type="ARBA" id="ARBA00012438"/>
    </source>
</evidence>
<keyword evidence="13" id="KW-0472">Membrane</keyword>
<sequence length="1222" mass="132413">MAGGNKGPDRSTGRGSADSHPLMTGGETATASDQGVVGEAPSASSSGGPADERAENRPSGGLRMRNWRLRTKLLVVLLVPTVAAMVFGAFQVASDYNQAQQLLKIREQVTLDTSADEVVQELQRERDLTVAHIAAGRNGDRSQLVEQRNAVDDAVAGLRNAVEQSEQANRDQLVEPYRQALERLDRLQALRTVTDETSYPATAALRAYSDSVDNLINLGERGVTRINNPEVSQLYLATNAIARAKEQESVKRARLLAAMESGEFEVNGQRQLLTADAGLRAAMEDFRKWADNSQIQTYEDTVAGLAVDKAHSLEETALVRAQEGEGIGNLDPQEWMRSSTELVNRTYQVEQQLRDQLQNKTDSLAGAARTQTYIAVVVVLSVLILAIAIALFVARSLLLPLRTLRRSALNVADNRLPEAVQSILDDENPDLATRSGIDPIPVHTTEEIGRVARSFDAVHAQALRLASEQALLRNNVNDLFVNLARRSQTLVQRQLSLIDRLEQDEQDPDQLSQLFELDHLATRMRRNNENLLVLGGTDLTRRTVRPVPLAEVIGASVSEVEQYARVAIGETPDLAMQGRVVNDIVHLIAELLENATVYSNPDTEVSVRSAYRRQELVLEIRDRGVGVDVEQLDEINDRLVRPPDIDVSVSRRMGLYVVGQLARRHNVTVELENNDDLEGGATATVRLPGELIVQLTPNGPMPMPDVPRDDQPREGSTDTGAHSGLAAAFGAAGDRNQLEHRSGADSSSAQESAEQREFDRHDSEEHYFPEQGAEQQDAEQQDAAVEPPNYSVQLSPGEAYGAAEVPLWEDRSGSLEDSGHPVSEPERSERGWPDSDWSAMGWPDSDATAEHAVGGDATDYQGQCGPPPGVGEAADLFQSPFEPEKTDYMSWPDQEPESREAEGEPAPEPTEQWQERAAPPLGSGPPPGSTSEADDAPTERLPIYEAVLSQWFREEDEEQAPAAGMSAFDRNTDLPSDSELVDDAIGWSAGGSAGGAFEGGEVPYRDGYSPVASGTLDGGGQFPDSRHTNGYTESHRGDFPPETRAEEEQHRSAAPRPTSSAADGEASARGPNEHSSNGAESGSAPGSGPAGAMQAFSGRRAATREQRNRAADARQAGHDPGWGAGDEGWEAAEALVQRTEQEPEQTSAGLPKRKPKSHLVPGSAAQSQSQAPSKPAVPRSASAVRGRMSNFQQGVRRGRHAKVEPDSAEQSRSIPSRHEEQE</sequence>
<dbReference type="PANTHER" id="PTHR44936:SF9">
    <property type="entry name" value="SENSOR PROTEIN CREC"/>
    <property type="match status" value="1"/>
</dbReference>
<dbReference type="GO" id="GO:0005524">
    <property type="term" value="F:ATP binding"/>
    <property type="evidence" value="ECO:0007669"/>
    <property type="project" value="UniProtKB-KW"/>
</dbReference>
<dbReference type="AlphaFoldDB" id="A0A1H1EVX0"/>
<gene>
    <name evidence="16" type="ORF">SAMN04489718_2714</name>
</gene>
<feature type="compositionally biased region" description="Low complexity" evidence="12">
    <location>
        <begin position="1052"/>
        <end position="1062"/>
    </location>
</feature>
<dbReference type="GO" id="GO:0004673">
    <property type="term" value="F:protein histidine kinase activity"/>
    <property type="evidence" value="ECO:0007669"/>
    <property type="project" value="UniProtKB-EC"/>
</dbReference>
<accession>A0A1H1EVX0</accession>
<keyword evidence="8 16" id="KW-0418">Kinase</keyword>
<evidence type="ECO:0000256" key="9">
    <source>
        <dbReference type="ARBA" id="ARBA00022840"/>
    </source>
</evidence>
<keyword evidence="5" id="KW-0808">Transferase</keyword>
<evidence type="ECO:0000256" key="8">
    <source>
        <dbReference type="ARBA" id="ARBA00022777"/>
    </source>
</evidence>
<dbReference type="SUPFAM" id="SSF55874">
    <property type="entry name" value="ATPase domain of HSP90 chaperone/DNA topoisomerase II/histidine kinase"/>
    <property type="match status" value="1"/>
</dbReference>
<dbReference type="PANTHER" id="PTHR44936">
    <property type="entry name" value="SENSOR PROTEIN CREC"/>
    <property type="match status" value="1"/>
</dbReference>
<feature type="compositionally biased region" description="Basic and acidic residues" evidence="12">
    <location>
        <begin position="706"/>
        <end position="716"/>
    </location>
</feature>
<evidence type="ECO:0000313" key="16">
    <source>
        <dbReference type="EMBL" id="SDQ92895.1"/>
    </source>
</evidence>
<dbReference type="InterPro" id="IPR010910">
    <property type="entry name" value="Nitrate/nitrite_sensing_bac"/>
</dbReference>
<evidence type="ECO:0000259" key="14">
    <source>
        <dbReference type="PROSITE" id="PS50109"/>
    </source>
</evidence>
<dbReference type="PROSITE" id="PS50109">
    <property type="entry name" value="HIS_KIN"/>
    <property type="match status" value="1"/>
</dbReference>
<dbReference type="InterPro" id="IPR003594">
    <property type="entry name" value="HATPase_dom"/>
</dbReference>
<evidence type="ECO:0000256" key="1">
    <source>
        <dbReference type="ARBA" id="ARBA00000085"/>
    </source>
</evidence>
<proteinExistence type="predicted"/>
<keyword evidence="9" id="KW-0067">ATP-binding</keyword>
<dbReference type="SMART" id="SM00387">
    <property type="entry name" value="HATPase_c"/>
    <property type="match status" value="1"/>
</dbReference>
<feature type="compositionally biased region" description="Low complexity" evidence="12">
    <location>
        <begin position="35"/>
        <end position="49"/>
    </location>
</feature>
<feature type="compositionally biased region" description="Gly residues" evidence="12">
    <location>
        <begin position="988"/>
        <end position="998"/>
    </location>
</feature>
<dbReference type="Pfam" id="PF00672">
    <property type="entry name" value="HAMP"/>
    <property type="match status" value="1"/>
</dbReference>
<evidence type="ECO:0000256" key="2">
    <source>
        <dbReference type="ARBA" id="ARBA00004370"/>
    </source>
</evidence>
<organism evidence="16 17">
    <name type="scientific">Actinopolyspora saharensis</name>
    <dbReference type="NCBI Taxonomy" id="995062"/>
    <lineage>
        <taxon>Bacteria</taxon>
        <taxon>Bacillati</taxon>
        <taxon>Actinomycetota</taxon>
        <taxon>Actinomycetes</taxon>
        <taxon>Actinopolysporales</taxon>
        <taxon>Actinopolysporaceae</taxon>
        <taxon>Actinopolyspora</taxon>
    </lineage>
</organism>
<dbReference type="InterPro" id="IPR050980">
    <property type="entry name" value="2C_sensor_his_kinase"/>
</dbReference>
<keyword evidence="17" id="KW-1185">Reference proteome</keyword>
<feature type="domain" description="Histidine kinase" evidence="14">
    <location>
        <begin position="584"/>
        <end position="691"/>
    </location>
</feature>
<evidence type="ECO:0000256" key="6">
    <source>
        <dbReference type="ARBA" id="ARBA00022692"/>
    </source>
</evidence>
<dbReference type="EMBL" id="FNKO01000002">
    <property type="protein sequence ID" value="SDQ92895.1"/>
    <property type="molecule type" value="Genomic_DNA"/>
</dbReference>
<feature type="compositionally biased region" description="Low complexity" evidence="12">
    <location>
        <begin position="1075"/>
        <end position="1092"/>
    </location>
</feature>
<dbReference type="InterPro" id="IPR003660">
    <property type="entry name" value="HAMP_dom"/>
</dbReference>
<dbReference type="Pfam" id="PF02518">
    <property type="entry name" value="HATPase_c"/>
    <property type="match status" value="1"/>
</dbReference>
<dbReference type="GO" id="GO:0016020">
    <property type="term" value="C:membrane"/>
    <property type="evidence" value="ECO:0007669"/>
    <property type="project" value="UniProtKB-SubCell"/>
</dbReference>
<evidence type="ECO:0000256" key="5">
    <source>
        <dbReference type="ARBA" id="ARBA00022679"/>
    </source>
</evidence>
<evidence type="ECO:0000256" key="10">
    <source>
        <dbReference type="ARBA" id="ARBA00022989"/>
    </source>
</evidence>
<protein>
    <recommendedName>
        <fullName evidence="3">histidine kinase</fullName>
        <ecNumber evidence="3">2.7.13.3</ecNumber>
    </recommendedName>
</protein>
<evidence type="ECO:0000259" key="15">
    <source>
        <dbReference type="PROSITE" id="PS50906"/>
    </source>
</evidence>
<evidence type="ECO:0000256" key="7">
    <source>
        <dbReference type="ARBA" id="ARBA00022741"/>
    </source>
</evidence>
<feature type="transmembrane region" description="Helical" evidence="13">
    <location>
        <begin position="73"/>
        <end position="93"/>
    </location>
</feature>
<feature type="region of interest" description="Disordered" evidence="12">
    <location>
        <begin position="694"/>
        <end position="723"/>
    </location>
</feature>
<comment type="catalytic activity">
    <reaction evidence="1">
        <text>ATP + protein L-histidine = ADP + protein N-phospho-L-histidine.</text>
        <dbReference type="EC" id="2.7.13.3"/>
    </reaction>
</comment>
<keyword evidence="11" id="KW-0902">Two-component regulatory system</keyword>
<feature type="compositionally biased region" description="Low complexity" evidence="12">
    <location>
        <begin position="1161"/>
        <end position="1178"/>
    </location>
</feature>
<comment type="subcellular location">
    <subcellularLocation>
        <location evidence="2">Membrane</location>
    </subcellularLocation>
</comment>
<feature type="region of interest" description="Disordered" evidence="12">
    <location>
        <begin position="1"/>
        <end position="60"/>
    </location>
</feature>
<evidence type="ECO:0000256" key="13">
    <source>
        <dbReference type="SAM" id="Phobius"/>
    </source>
</evidence>
<dbReference type="EC" id="2.7.13.3" evidence="3"/>
<keyword evidence="6 13" id="KW-0812">Transmembrane</keyword>
<dbReference type="STRING" id="995062.SAMN04489718_2714"/>
<dbReference type="Pfam" id="PF08376">
    <property type="entry name" value="NIT"/>
    <property type="match status" value="1"/>
</dbReference>
<dbReference type="GO" id="GO:0000160">
    <property type="term" value="P:phosphorelay signal transduction system"/>
    <property type="evidence" value="ECO:0007669"/>
    <property type="project" value="UniProtKB-KW"/>
</dbReference>
<name>A0A1H1EVX0_9ACTN</name>
<feature type="domain" description="NIT" evidence="15">
    <location>
        <begin position="113"/>
        <end position="364"/>
    </location>
</feature>
<feature type="compositionally biased region" description="Basic and acidic residues" evidence="12">
    <location>
        <begin position="808"/>
        <end position="833"/>
    </location>
</feature>
<feature type="compositionally biased region" description="Basic and acidic residues" evidence="12">
    <location>
        <begin position="1033"/>
        <end position="1051"/>
    </location>
</feature>
<feature type="region of interest" description="Disordered" evidence="12">
    <location>
        <begin position="736"/>
        <end position="1222"/>
    </location>
</feature>
<dbReference type="InterPro" id="IPR036890">
    <property type="entry name" value="HATPase_C_sf"/>
</dbReference>